<dbReference type="GO" id="GO:0045494">
    <property type="term" value="P:photoreceptor cell maintenance"/>
    <property type="evidence" value="ECO:0007669"/>
    <property type="project" value="TreeGrafter"/>
</dbReference>
<sequence>AGVLVVTNIHHHTLSVLSHLHRVDMVTYIQLAAEENLCNLCLQPLSATWMDHLDKTVKNNVKHYAVVTNTLDVQTVIVRCSSTMSAQLLEERFWKCLHSIANSQVDGKVLPGEGNTEIWCANRIHFKSASALGSQSYMQSVILEAVADIFQDYYQTVRLHTVHNMEQPTRQKKDIHLTAPSATGFPMTPQTCSLKSNIITPKTEVMLGSETDKKDPMFISSLEYLQNIFSNEAESAMSRLTNYTQQVFPNSELMKPYIPTESQNPNLYNSELKTLHHCYDDQVYDNFQSKISAWMTAVDIVSVLQSLGSLVISGVDSNEITSDMTLL</sequence>
<protein>
    <submittedName>
        <fullName evidence="1">Uncharacterized protein</fullName>
    </submittedName>
</protein>
<proteinExistence type="predicted"/>
<accession>A0A0B6ZQW3</accession>
<organism evidence="1">
    <name type="scientific">Arion vulgaris</name>
    <dbReference type="NCBI Taxonomy" id="1028688"/>
    <lineage>
        <taxon>Eukaryota</taxon>
        <taxon>Metazoa</taxon>
        <taxon>Spiralia</taxon>
        <taxon>Lophotrochozoa</taxon>
        <taxon>Mollusca</taxon>
        <taxon>Gastropoda</taxon>
        <taxon>Heterobranchia</taxon>
        <taxon>Euthyneura</taxon>
        <taxon>Panpulmonata</taxon>
        <taxon>Eupulmonata</taxon>
        <taxon>Stylommatophora</taxon>
        <taxon>Helicina</taxon>
        <taxon>Arionoidea</taxon>
        <taxon>Arionidae</taxon>
        <taxon>Arion</taxon>
    </lineage>
</organism>
<dbReference type="EMBL" id="HACG01023265">
    <property type="protein sequence ID" value="CEK70130.1"/>
    <property type="molecule type" value="Transcribed_RNA"/>
</dbReference>
<reference evidence="1" key="1">
    <citation type="submission" date="2014-12" db="EMBL/GenBank/DDBJ databases">
        <title>Insight into the proteome of Arion vulgaris.</title>
        <authorList>
            <person name="Aradska J."/>
            <person name="Bulat T."/>
            <person name="Smidak R."/>
            <person name="Sarate P."/>
            <person name="Gangsoo J."/>
            <person name="Sialana F."/>
            <person name="Bilban M."/>
            <person name="Lubec G."/>
        </authorList>
    </citation>
    <scope>NUCLEOTIDE SEQUENCE</scope>
    <source>
        <tissue evidence="1">Skin</tissue>
    </source>
</reference>
<dbReference type="GO" id="GO:0051131">
    <property type="term" value="P:chaperone-mediated protein complex assembly"/>
    <property type="evidence" value="ECO:0007669"/>
    <property type="project" value="InterPro"/>
</dbReference>
<dbReference type="PANTHER" id="PTHR46883:SF1">
    <property type="entry name" value="BARDET-BIEDL SYNDROME 12 PROTEIN"/>
    <property type="match status" value="1"/>
</dbReference>
<gene>
    <name evidence="1" type="primary">ORF72944</name>
</gene>
<evidence type="ECO:0000313" key="1">
    <source>
        <dbReference type="EMBL" id="CEK70130.1"/>
    </source>
</evidence>
<name>A0A0B6ZQW3_9EUPU</name>
<dbReference type="InterPro" id="IPR042984">
    <property type="entry name" value="BBS12"/>
</dbReference>
<dbReference type="AlphaFoldDB" id="A0A0B6ZQW3"/>
<feature type="non-terminal residue" evidence="1">
    <location>
        <position position="1"/>
    </location>
</feature>
<dbReference type="PANTHER" id="PTHR46883">
    <property type="entry name" value="BARDET-BIEDL SYNDROME 12 PROTEIN"/>
    <property type="match status" value="1"/>
</dbReference>